<accession>A0A397SNI4</accession>
<evidence type="ECO:0000256" key="4">
    <source>
        <dbReference type="PIRSR" id="PIRSR000077-4"/>
    </source>
</evidence>
<keyword evidence="1 4" id="KW-1015">Disulfide bond</keyword>
<reference evidence="6 7" key="1">
    <citation type="submission" date="2018-06" db="EMBL/GenBank/DDBJ databases">
        <title>Comparative genomics reveals the genomic features of Rhizophagus irregularis, R. cerebriforme, R. diaphanum and Gigaspora rosea, and their symbiotic lifestyle signature.</title>
        <authorList>
            <person name="Morin E."/>
            <person name="San Clemente H."/>
            <person name="Chen E.C.H."/>
            <person name="De La Providencia I."/>
            <person name="Hainaut M."/>
            <person name="Kuo A."/>
            <person name="Kohler A."/>
            <person name="Murat C."/>
            <person name="Tang N."/>
            <person name="Roy S."/>
            <person name="Loubradou J."/>
            <person name="Henrissat B."/>
            <person name="Grigoriev I.V."/>
            <person name="Corradi N."/>
            <person name="Roux C."/>
            <person name="Martin F.M."/>
        </authorList>
    </citation>
    <scope>NUCLEOTIDE SEQUENCE [LARGE SCALE GENOMIC DNA]</scope>
    <source>
        <strain evidence="6 7">DAOM 227022</strain>
    </source>
</reference>
<dbReference type="SUPFAM" id="SSF52833">
    <property type="entry name" value="Thioredoxin-like"/>
    <property type="match status" value="1"/>
</dbReference>
<dbReference type="PROSITE" id="PS51352">
    <property type="entry name" value="THIOREDOXIN_2"/>
    <property type="match status" value="1"/>
</dbReference>
<dbReference type="PRINTS" id="PR00421">
    <property type="entry name" value="THIOREDOXIN"/>
</dbReference>
<feature type="site" description="Deprotonates C-terminal active site Cys" evidence="3">
    <location>
        <position position="24"/>
    </location>
</feature>
<feature type="site" description="Contributes to redox potential value" evidence="3">
    <location>
        <position position="32"/>
    </location>
</feature>
<dbReference type="STRING" id="658196.A0A397SNI4"/>
<gene>
    <name evidence="6" type="ORF">C1645_832321</name>
</gene>
<dbReference type="OrthoDB" id="2121326at2759"/>
<dbReference type="AlphaFoldDB" id="A0A397SNI4"/>
<dbReference type="PIRSF" id="PIRSF000077">
    <property type="entry name" value="Thioredoxin"/>
    <property type="match status" value="1"/>
</dbReference>
<dbReference type="InterPro" id="IPR005746">
    <property type="entry name" value="Thioredoxin"/>
</dbReference>
<dbReference type="Proteomes" id="UP000265703">
    <property type="component" value="Unassembled WGS sequence"/>
</dbReference>
<name>A0A397SNI4_9GLOM</name>
<dbReference type="PANTHER" id="PTHR46115">
    <property type="entry name" value="THIOREDOXIN-LIKE PROTEIN 1"/>
    <property type="match status" value="1"/>
</dbReference>
<dbReference type="PROSITE" id="PS00194">
    <property type="entry name" value="THIOREDOXIN_1"/>
    <property type="match status" value="1"/>
</dbReference>
<comment type="caution">
    <text evidence="6">The sequence shown here is derived from an EMBL/GenBank/DDBJ whole genome shotgun (WGS) entry which is preliminary data.</text>
</comment>
<dbReference type="InterPro" id="IPR036249">
    <property type="entry name" value="Thioredoxin-like_sf"/>
</dbReference>
<feature type="site" description="Contributes to redox potential value" evidence="3">
    <location>
        <position position="31"/>
    </location>
</feature>
<dbReference type="InterPro" id="IPR013766">
    <property type="entry name" value="Thioredoxin_domain"/>
</dbReference>
<evidence type="ECO:0000256" key="1">
    <source>
        <dbReference type="ARBA" id="ARBA00023157"/>
    </source>
</evidence>
<keyword evidence="7" id="KW-1185">Reference proteome</keyword>
<evidence type="ECO:0000313" key="7">
    <source>
        <dbReference type="Proteomes" id="UP000265703"/>
    </source>
</evidence>
<evidence type="ECO:0000256" key="2">
    <source>
        <dbReference type="PIRNR" id="PIRNR000077"/>
    </source>
</evidence>
<feature type="disulfide bond" description="Redox-active" evidence="4">
    <location>
        <begin position="30"/>
        <end position="33"/>
    </location>
</feature>
<sequence length="106" mass="11887">MVLAIKDKSTFDSKISENELVVVDFSAVWCGPCKAIAPEFEKLSEIYSNVTFLKVDGDENPELTKEYEISAYPTFLFFKGGKQEVDRKVIGASKSKLEEALKNLTQ</sequence>
<feature type="domain" description="Thioredoxin" evidence="5">
    <location>
        <begin position="1"/>
        <end position="106"/>
    </location>
</feature>
<comment type="similarity">
    <text evidence="2">Belongs to the thioredoxin family.</text>
</comment>
<dbReference type="EMBL" id="QKYT01000495">
    <property type="protein sequence ID" value="RIA84411.1"/>
    <property type="molecule type" value="Genomic_DNA"/>
</dbReference>
<dbReference type="CDD" id="cd02947">
    <property type="entry name" value="TRX_family"/>
    <property type="match status" value="1"/>
</dbReference>
<organism evidence="6 7">
    <name type="scientific">Glomus cerebriforme</name>
    <dbReference type="NCBI Taxonomy" id="658196"/>
    <lineage>
        <taxon>Eukaryota</taxon>
        <taxon>Fungi</taxon>
        <taxon>Fungi incertae sedis</taxon>
        <taxon>Mucoromycota</taxon>
        <taxon>Glomeromycotina</taxon>
        <taxon>Glomeromycetes</taxon>
        <taxon>Glomerales</taxon>
        <taxon>Glomeraceae</taxon>
        <taxon>Glomus</taxon>
    </lineage>
</organism>
<evidence type="ECO:0000256" key="3">
    <source>
        <dbReference type="PIRSR" id="PIRSR000077-1"/>
    </source>
</evidence>
<evidence type="ECO:0000259" key="5">
    <source>
        <dbReference type="PROSITE" id="PS51352"/>
    </source>
</evidence>
<dbReference type="Gene3D" id="3.40.30.10">
    <property type="entry name" value="Glutaredoxin"/>
    <property type="match status" value="1"/>
</dbReference>
<dbReference type="GO" id="GO:0015035">
    <property type="term" value="F:protein-disulfide reductase activity"/>
    <property type="evidence" value="ECO:0007669"/>
    <property type="project" value="InterPro"/>
</dbReference>
<dbReference type="Pfam" id="PF00085">
    <property type="entry name" value="Thioredoxin"/>
    <property type="match status" value="1"/>
</dbReference>
<protein>
    <recommendedName>
        <fullName evidence="2">Thioredoxin</fullName>
    </recommendedName>
</protein>
<evidence type="ECO:0000313" key="6">
    <source>
        <dbReference type="EMBL" id="RIA84411.1"/>
    </source>
</evidence>
<keyword evidence="4" id="KW-0676">Redox-active center</keyword>
<dbReference type="InterPro" id="IPR017937">
    <property type="entry name" value="Thioredoxin_CS"/>
</dbReference>
<feature type="active site" description="Nucleophile" evidence="3">
    <location>
        <position position="33"/>
    </location>
</feature>
<proteinExistence type="inferred from homology"/>
<dbReference type="FunFam" id="3.40.30.10:FF:000245">
    <property type="entry name" value="Thioredoxin"/>
    <property type="match status" value="1"/>
</dbReference>
<feature type="active site" description="Nucleophile" evidence="3">
    <location>
        <position position="30"/>
    </location>
</feature>